<protein>
    <recommendedName>
        <fullName evidence="11">T-lymphocyte activation antigen CD80</fullName>
    </recommendedName>
    <alternativeName>
        <fullName evidence="12">Activation B7-1 antigen</fullName>
    </alternativeName>
</protein>
<dbReference type="GO" id="GO:0006955">
    <property type="term" value="P:immune response"/>
    <property type="evidence" value="ECO:0007669"/>
    <property type="project" value="TreeGrafter"/>
</dbReference>
<dbReference type="GeneTree" id="ENSGT00940000162632"/>
<dbReference type="GeneID" id="100392260"/>
<dbReference type="InterPro" id="IPR013783">
    <property type="entry name" value="Ig-like_fold"/>
</dbReference>
<evidence type="ECO:0000313" key="16">
    <source>
        <dbReference type="Ensembl" id="ENSCJAP00000076901.2"/>
    </source>
</evidence>
<keyword evidence="10" id="KW-0393">Immunoglobulin domain</keyword>
<dbReference type="InterPro" id="IPR013162">
    <property type="entry name" value="CD80_C2-set"/>
</dbReference>
<dbReference type="FunFam" id="2.60.40.10:FF:001077">
    <property type="entry name" value="T-lymphocyte activation antigen CD80"/>
    <property type="match status" value="1"/>
</dbReference>
<dbReference type="InterPro" id="IPR042711">
    <property type="entry name" value="CD80_IgV"/>
</dbReference>
<evidence type="ECO:0000256" key="14">
    <source>
        <dbReference type="SAM" id="SignalP"/>
    </source>
</evidence>
<evidence type="ECO:0000256" key="13">
    <source>
        <dbReference type="SAM" id="Phobius"/>
    </source>
</evidence>
<dbReference type="InterPro" id="IPR037676">
    <property type="entry name" value="CD80_IgC"/>
</dbReference>
<dbReference type="FunFam" id="2.60.40.10:FF:000910">
    <property type="entry name" value="T-lymphocyte activation antigen CD80"/>
    <property type="match status" value="1"/>
</dbReference>
<dbReference type="GO" id="GO:0042130">
    <property type="term" value="P:negative regulation of T cell proliferation"/>
    <property type="evidence" value="ECO:0007669"/>
    <property type="project" value="TreeGrafter"/>
</dbReference>
<feature type="domain" description="Ig-like" evidence="15">
    <location>
        <begin position="9"/>
        <end position="111"/>
    </location>
</feature>
<keyword evidence="7" id="KW-1015">Disulfide bond</keyword>
<dbReference type="PROSITE" id="PS50835">
    <property type="entry name" value="IG_LIKE"/>
    <property type="match status" value="2"/>
</dbReference>
<keyword evidence="9" id="KW-0325">Glycoprotein</keyword>
<keyword evidence="8" id="KW-0675">Receptor</keyword>
<dbReference type="GO" id="GO:0042110">
    <property type="term" value="P:T cell activation"/>
    <property type="evidence" value="ECO:0007669"/>
    <property type="project" value="Ensembl"/>
</dbReference>
<keyword evidence="6 13" id="KW-0472">Membrane</keyword>
<keyword evidence="5 13" id="KW-1133">Transmembrane helix</keyword>
<dbReference type="GO" id="GO:0042102">
    <property type="term" value="P:positive regulation of T cell proliferation"/>
    <property type="evidence" value="ECO:0007669"/>
    <property type="project" value="TreeGrafter"/>
</dbReference>
<dbReference type="OrthoDB" id="9904387at2759"/>
<dbReference type="Pfam" id="PF08205">
    <property type="entry name" value="C2-set_2"/>
    <property type="match status" value="1"/>
</dbReference>
<accession>A0A5F4WGS9</accession>
<keyword evidence="17" id="KW-1185">Reference proteome</keyword>
<evidence type="ECO:0000259" key="15">
    <source>
        <dbReference type="PROSITE" id="PS50835"/>
    </source>
</evidence>
<dbReference type="Bgee" id="ENSCJAG00000008972">
    <property type="expression patterns" value="Expressed in kidney and 5 other cell types or tissues"/>
</dbReference>
<evidence type="ECO:0000256" key="12">
    <source>
        <dbReference type="ARBA" id="ARBA00079216"/>
    </source>
</evidence>
<dbReference type="GO" id="GO:0031295">
    <property type="term" value="P:T cell costimulation"/>
    <property type="evidence" value="ECO:0007669"/>
    <property type="project" value="Ensembl"/>
</dbReference>
<dbReference type="InterPro" id="IPR007110">
    <property type="entry name" value="Ig-like_dom"/>
</dbReference>
<name>A0A5F4WGS9_CALJA</name>
<reference evidence="16" key="1">
    <citation type="submission" date="2009-03" db="EMBL/GenBank/DDBJ databases">
        <authorList>
            <person name="Warren W."/>
            <person name="Ye L."/>
            <person name="Minx P."/>
            <person name="Worley K."/>
            <person name="Gibbs R."/>
            <person name="Wilson R.K."/>
        </authorList>
    </citation>
    <scope>NUCLEOTIDE SEQUENCE [LARGE SCALE GENOMIC DNA]</scope>
</reference>
<feature type="transmembrane region" description="Helical" evidence="13">
    <location>
        <begin position="238"/>
        <end position="260"/>
    </location>
</feature>
<dbReference type="Pfam" id="PF07686">
    <property type="entry name" value="V-set"/>
    <property type="match status" value="1"/>
</dbReference>
<dbReference type="GO" id="GO:0007166">
    <property type="term" value="P:cell surface receptor signaling pathway"/>
    <property type="evidence" value="ECO:0007669"/>
    <property type="project" value="TreeGrafter"/>
</dbReference>
<sequence length="348" mass="40245">MGHTRRQGPYRLFFLLLVLCLVYICSGVIQVTKGVKEMATLSCGHNVSVEELAQTRIYWQKEKQMVLTMMSGNMNIWPKYKNRTIFDITNNLSIVILALRPSDQGTYECVVLKYEKDAFKREHLAEVMLSVKADFPPPTITDFEIPTSSDIRRLICSTSGGFPEPHLSWLENGEELNAINTSVSQDPETELYTISSKLDFNMTTNHSFMCLIKYGHLKVNQIFNWRTSKPEHFPDTSLPSWAITLISLSGIFVLCCLTFCKYYHTIILISILEDQSLVSMVQHLSEVLAYSFLMFIASLWKHLYLLYLSKQVLFIHWTFSGHLLCVWHSTRHWNYKDKKSPPSRHILV</sequence>
<dbReference type="Ensembl" id="ENSCJAT00000091376.2">
    <property type="protein sequence ID" value="ENSCJAP00000076901.2"/>
    <property type="gene ID" value="ENSCJAG00000008972.5"/>
</dbReference>
<gene>
    <name evidence="16" type="primary">CD80</name>
</gene>
<dbReference type="AlphaFoldDB" id="A0A5F4WGS9"/>
<evidence type="ECO:0000256" key="4">
    <source>
        <dbReference type="ARBA" id="ARBA00022729"/>
    </source>
</evidence>
<dbReference type="RefSeq" id="XP_008980618.1">
    <property type="nucleotide sequence ID" value="XM_008982370.4"/>
</dbReference>
<comment type="subcellular location">
    <subcellularLocation>
        <location evidence="1">Cell membrane</location>
        <topology evidence="1">Single-pass type I membrane protein</topology>
    </subcellularLocation>
</comment>
<dbReference type="InterPro" id="IPR051713">
    <property type="entry name" value="T-cell_Activation_Regulation"/>
</dbReference>
<evidence type="ECO:0000256" key="3">
    <source>
        <dbReference type="ARBA" id="ARBA00022692"/>
    </source>
</evidence>
<dbReference type="CDD" id="cd16083">
    <property type="entry name" value="IgC1_CD80"/>
    <property type="match status" value="1"/>
</dbReference>
<evidence type="ECO:0000256" key="7">
    <source>
        <dbReference type="ARBA" id="ARBA00023157"/>
    </source>
</evidence>
<dbReference type="Gene3D" id="2.60.40.10">
    <property type="entry name" value="Immunoglobulins"/>
    <property type="match status" value="2"/>
</dbReference>
<dbReference type="OMA" id="MFIASLW"/>
<proteinExistence type="predicted"/>
<evidence type="ECO:0000256" key="2">
    <source>
        <dbReference type="ARBA" id="ARBA00022475"/>
    </source>
</evidence>
<dbReference type="GO" id="GO:0098636">
    <property type="term" value="C:protein complex involved in cell adhesion"/>
    <property type="evidence" value="ECO:0007669"/>
    <property type="project" value="Ensembl"/>
</dbReference>
<keyword evidence="2" id="KW-1003">Cell membrane</keyword>
<evidence type="ECO:0000256" key="1">
    <source>
        <dbReference type="ARBA" id="ARBA00004251"/>
    </source>
</evidence>
<dbReference type="PANTHER" id="PTHR25466">
    <property type="entry name" value="T-LYMPHOCYTE ACTIVATION ANTIGEN"/>
    <property type="match status" value="1"/>
</dbReference>
<feature type="chain" id="PRO_5035321191" description="T-lymphocyte activation antigen CD80" evidence="14">
    <location>
        <begin position="28"/>
        <end position="348"/>
    </location>
</feature>
<evidence type="ECO:0000256" key="10">
    <source>
        <dbReference type="ARBA" id="ARBA00023319"/>
    </source>
</evidence>
<dbReference type="CDD" id="cd16086">
    <property type="entry name" value="IgV_CD80"/>
    <property type="match status" value="1"/>
</dbReference>
<dbReference type="SUPFAM" id="SSF48726">
    <property type="entry name" value="Immunoglobulin"/>
    <property type="match status" value="2"/>
</dbReference>
<feature type="domain" description="Ig-like" evidence="15">
    <location>
        <begin position="138"/>
        <end position="220"/>
    </location>
</feature>
<dbReference type="InterPro" id="IPR003599">
    <property type="entry name" value="Ig_sub"/>
</dbReference>
<dbReference type="InterPro" id="IPR036179">
    <property type="entry name" value="Ig-like_dom_sf"/>
</dbReference>
<evidence type="ECO:0000313" key="17">
    <source>
        <dbReference type="Proteomes" id="UP000008225"/>
    </source>
</evidence>
<feature type="transmembrane region" description="Helical" evidence="13">
    <location>
        <begin position="313"/>
        <end position="330"/>
    </location>
</feature>
<dbReference type="PANTHER" id="PTHR25466:SF4">
    <property type="entry name" value="T-LYMPHOCYTE ACTIVATION ANTIGEN CD80"/>
    <property type="match status" value="1"/>
</dbReference>
<feature type="transmembrane region" description="Helical" evidence="13">
    <location>
        <begin position="287"/>
        <end position="307"/>
    </location>
</feature>
<evidence type="ECO:0000256" key="11">
    <source>
        <dbReference type="ARBA" id="ARBA00074080"/>
    </source>
</evidence>
<keyword evidence="3 13" id="KW-0812">Transmembrane</keyword>
<dbReference type="GO" id="GO:0009897">
    <property type="term" value="C:external side of plasma membrane"/>
    <property type="evidence" value="ECO:0007669"/>
    <property type="project" value="TreeGrafter"/>
</dbReference>
<evidence type="ECO:0000256" key="8">
    <source>
        <dbReference type="ARBA" id="ARBA00023170"/>
    </source>
</evidence>
<dbReference type="InterPro" id="IPR013106">
    <property type="entry name" value="Ig_V-set"/>
</dbReference>
<dbReference type="GO" id="GO:0015026">
    <property type="term" value="F:coreceptor activity"/>
    <property type="evidence" value="ECO:0007669"/>
    <property type="project" value="InterPro"/>
</dbReference>
<dbReference type="Proteomes" id="UP000008225">
    <property type="component" value="Chromosome 15"/>
</dbReference>
<dbReference type="GO" id="GO:0071222">
    <property type="term" value="P:cellular response to lipopolysaccharide"/>
    <property type="evidence" value="ECO:0007669"/>
    <property type="project" value="TreeGrafter"/>
</dbReference>
<feature type="signal peptide" evidence="14">
    <location>
        <begin position="1"/>
        <end position="27"/>
    </location>
</feature>
<reference evidence="16" key="3">
    <citation type="submission" date="2025-09" db="UniProtKB">
        <authorList>
            <consortium name="Ensembl"/>
        </authorList>
    </citation>
    <scope>IDENTIFICATION</scope>
</reference>
<dbReference type="GO" id="GO:0048018">
    <property type="term" value="F:receptor ligand activity"/>
    <property type="evidence" value="ECO:0007669"/>
    <property type="project" value="Ensembl"/>
</dbReference>
<organism evidence="16 17">
    <name type="scientific">Callithrix jacchus</name>
    <name type="common">White-tufted-ear marmoset</name>
    <name type="synonym">Simia Jacchus</name>
    <dbReference type="NCBI Taxonomy" id="9483"/>
    <lineage>
        <taxon>Eukaryota</taxon>
        <taxon>Metazoa</taxon>
        <taxon>Chordata</taxon>
        <taxon>Craniata</taxon>
        <taxon>Vertebrata</taxon>
        <taxon>Euteleostomi</taxon>
        <taxon>Mammalia</taxon>
        <taxon>Eutheria</taxon>
        <taxon>Euarchontoglires</taxon>
        <taxon>Primates</taxon>
        <taxon>Haplorrhini</taxon>
        <taxon>Platyrrhini</taxon>
        <taxon>Cebidae</taxon>
        <taxon>Callitrichinae</taxon>
        <taxon>Callithrix</taxon>
        <taxon>Callithrix</taxon>
    </lineage>
</organism>
<evidence type="ECO:0000256" key="9">
    <source>
        <dbReference type="ARBA" id="ARBA00023180"/>
    </source>
</evidence>
<evidence type="ECO:0000256" key="5">
    <source>
        <dbReference type="ARBA" id="ARBA00022989"/>
    </source>
</evidence>
<keyword evidence="4 14" id="KW-0732">Signal</keyword>
<dbReference type="SMART" id="SM00409">
    <property type="entry name" value="IG"/>
    <property type="match status" value="1"/>
</dbReference>
<evidence type="ECO:0000256" key="6">
    <source>
        <dbReference type="ARBA" id="ARBA00023136"/>
    </source>
</evidence>
<dbReference type="CTD" id="941"/>
<reference evidence="16" key="2">
    <citation type="submission" date="2025-08" db="UniProtKB">
        <authorList>
            <consortium name="Ensembl"/>
        </authorList>
    </citation>
    <scope>IDENTIFICATION</scope>
</reference>
<dbReference type="GO" id="GO:0002710">
    <property type="term" value="P:negative regulation of T cell mediated immunity"/>
    <property type="evidence" value="ECO:0007669"/>
    <property type="project" value="Ensembl"/>
</dbReference>